<comment type="caution">
    <text evidence="4">The sequence shown here is derived from an EMBL/GenBank/DDBJ whole genome shotgun (WGS) entry which is preliminary data.</text>
</comment>
<dbReference type="PANTHER" id="PTHR44591">
    <property type="entry name" value="STRESS RESPONSE REGULATOR PROTEIN 1"/>
    <property type="match status" value="1"/>
</dbReference>
<gene>
    <name evidence="4" type="ORF">A9A72_122216</name>
</gene>
<feature type="domain" description="Response regulatory" evidence="3">
    <location>
        <begin position="2"/>
        <end position="114"/>
    </location>
</feature>
<dbReference type="PROSITE" id="PS50110">
    <property type="entry name" value="RESPONSE_REGULATORY"/>
    <property type="match status" value="1"/>
</dbReference>
<protein>
    <submittedName>
        <fullName evidence="4">Response regulator receiver domain-containing protein</fullName>
    </submittedName>
</protein>
<accession>A0A5S5BHB2</accession>
<dbReference type="InterPro" id="IPR001789">
    <property type="entry name" value="Sig_transdc_resp-reg_receiver"/>
</dbReference>
<evidence type="ECO:0000256" key="2">
    <source>
        <dbReference type="PROSITE-ProRule" id="PRU00169"/>
    </source>
</evidence>
<dbReference type="SMART" id="SM00448">
    <property type="entry name" value="REC"/>
    <property type="match status" value="1"/>
</dbReference>
<dbReference type="EMBL" id="VNHQ01000012">
    <property type="protein sequence ID" value="TYP65093.1"/>
    <property type="molecule type" value="Genomic_DNA"/>
</dbReference>
<feature type="modified residue" description="4-aspartylphosphate" evidence="2">
    <location>
        <position position="52"/>
    </location>
</feature>
<dbReference type="PANTHER" id="PTHR44591:SF3">
    <property type="entry name" value="RESPONSE REGULATORY DOMAIN-CONTAINING PROTEIN"/>
    <property type="match status" value="1"/>
</dbReference>
<dbReference type="Pfam" id="PF00072">
    <property type="entry name" value="Response_reg"/>
    <property type="match status" value="1"/>
</dbReference>
<dbReference type="Gene3D" id="3.40.50.2300">
    <property type="match status" value="1"/>
</dbReference>
<reference evidence="4 5" key="1">
    <citation type="submission" date="2019-07" db="EMBL/GenBank/DDBJ databases">
        <title>Deep subsurface shale carbon reservoir microbial communities from Ohio and West Virginia, USA.</title>
        <authorList>
            <person name="Wrighton K."/>
        </authorList>
    </citation>
    <scope>NUCLEOTIDE SEQUENCE [LARGE SCALE GENOMIC DNA]</scope>
    <source>
        <strain evidence="4 5">NP_8Ht</strain>
    </source>
</reference>
<evidence type="ECO:0000313" key="4">
    <source>
        <dbReference type="EMBL" id="TYP65093.1"/>
    </source>
</evidence>
<dbReference type="GO" id="GO:0000160">
    <property type="term" value="P:phosphorelay signal transduction system"/>
    <property type="evidence" value="ECO:0007669"/>
    <property type="project" value="InterPro"/>
</dbReference>
<dbReference type="OrthoDB" id="7060229at2"/>
<evidence type="ECO:0000313" key="5">
    <source>
        <dbReference type="Proteomes" id="UP000324282"/>
    </source>
</evidence>
<dbReference type="RefSeq" id="WP_148924600.1">
    <property type="nucleotide sequence ID" value="NZ_VNHQ01000012.1"/>
</dbReference>
<proteinExistence type="predicted"/>
<dbReference type="InterPro" id="IPR050595">
    <property type="entry name" value="Bact_response_regulator"/>
</dbReference>
<name>A0A5S5BHB2_STUST</name>
<dbReference type="SUPFAM" id="SSF52172">
    <property type="entry name" value="CheY-like"/>
    <property type="match status" value="1"/>
</dbReference>
<dbReference type="InterPro" id="IPR011006">
    <property type="entry name" value="CheY-like_superfamily"/>
</dbReference>
<evidence type="ECO:0000256" key="1">
    <source>
        <dbReference type="ARBA" id="ARBA00022553"/>
    </source>
</evidence>
<evidence type="ECO:0000259" key="3">
    <source>
        <dbReference type="PROSITE" id="PS50110"/>
    </source>
</evidence>
<dbReference type="AlphaFoldDB" id="A0A5S5BHB2"/>
<sequence>MRILLVEDDPILALIAASMLEDEGHEIIGPAYGDEQALALADSQSIDIALVDINLAGHDEGVALARTLRKRYGIASMFVSGQTEAARNNTDAALGLLRKPYEPSDLGRCVAIAQALISGLTVLPMSVPASLEVYSPALTCNRPGA</sequence>
<keyword evidence="1 2" id="KW-0597">Phosphoprotein</keyword>
<organism evidence="4 5">
    <name type="scientific">Stutzerimonas stutzeri</name>
    <name type="common">Pseudomonas stutzeri</name>
    <dbReference type="NCBI Taxonomy" id="316"/>
    <lineage>
        <taxon>Bacteria</taxon>
        <taxon>Pseudomonadati</taxon>
        <taxon>Pseudomonadota</taxon>
        <taxon>Gammaproteobacteria</taxon>
        <taxon>Pseudomonadales</taxon>
        <taxon>Pseudomonadaceae</taxon>
        <taxon>Stutzerimonas</taxon>
    </lineage>
</organism>
<dbReference type="Proteomes" id="UP000324282">
    <property type="component" value="Unassembled WGS sequence"/>
</dbReference>